<evidence type="ECO:0000313" key="13">
    <source>
        <dbReference type="EMBL" id="USQ82018.1"/>
    </source>
</evidence>
<sequence>MTDHLHISDHEIDGPDPDLARDVASSLRAIPDFPEPGVVFKDFTPLLLDTALRDRVVADVVRRRAGAVDVVIGVEARGFILGSIIAHELGVGFVPVRKEGKLPADTHSVSYTLEYGSATIELHTDAVWPGQRVLVVDDVLATGGTAAATVELVGRCGGQTVAVEVVLELGFLNGRDQLAGTEVHALLTD</sequence>
<evidence type="ECO:0000256" key="9">
    <source>
        <dbReference type="ARBA" id="ARBA00022679"/>
    </source>
</evidence>
<comment type="subunit">
    <text evidence="11">Homodimer.</text>
</comment>
<dbReference type="EC" id="2.4.2.7" evidence="6 11"/>
<keyword evidence="10 11" id="KW-0660">Purine salvage</keyword>
<dbReference type="Gene3D" id="3.40.50.2020">
    <property type="match status" value="1"/>
</dbReference>
<proteinExistence type="inferred from homology"/>
<evidence type="ECO:0000256" key="10">
    <source>
        <dbReference type="ARBA" id="ARBA00022726"/>
    </source>
</evidence>
<keyword evidence="8 11" id="KW-0328">Glycosyltransferase</keyword>
<dbReference type="CDD" id="cd06223">
    <property type="entry name" value="PRTases_typeI"/>
    <property type="match status" value="1"/>
</dbReference>
<evidence type="ECO:0000256" key="6">
    <source>
        <dbReference type="ARBA" id="ARBA00011893"/>
    </source>
</evidence>
<keyword evidence="9 11" id="KW-0808">Transferase</keyword>
<gene>
    <name evidence="11" type="primary">apt</name>
    <name evidence="13" type="ORF">NF556_10365</name>
</gene>
<name>A0ABY4YZ07_9MICO</name>
<protein>
    <recommendedName>
        <fullName evidence="6 11">Adenine phosphoribosyltransferase</fullName>
        <shortName evidence="11">APRT</shortName>
        <ecNumber evidence="6 11">2.4.2.7</ecNumber>
    </recommendedName>
</protein>
<dbReference type="SUPFAM" id="SSF53271">
    <property type="entry name" value="PRTase-like"/>
    <property type="match status" value="1"/>
</dbReference>
<dbReference type="EMBL" id="CP099489">
    <property type="protein sequence ID" value="USQ82018.1"/>
    <property type="molecule type" value="Genomic_DNA"/>
</dbReference>
<dbReference type="PANTHER" id="PTHR32315:SF3">
    <property type="entry name" value="ADENINE PHOSPHORIBOSYLTRANSFERASE"/>
    <property type="match status" value="1"/>
</dbReference>
<dbReference type="GO" id="GO:0003999">
    <property type="term" value="F:adenine phosphoribosyltransferase activity"/>
    <property type="evidence" value="ECO:0007669"/>
    <property type="project" value="UniProtKB-EC"/>
</dbReference>
<comment type="function">
    <text evidence="2 11">Catalyzes a salvage reaction resulting in the formation of AMP, that is energically less costly than de novo synthesis.</text>
</comment>
<dbReference type="InterPro" id="IPR000836">
    <property type="entry name" value="PRTase_dom"/>
</dbReference>
<reference evidence="13" key="1">
    <citation type="submission" date="2022-06" db="EMBL/GenBank/DDBJ databases">
        <title>Ornithinimicrobium HY1793.</title>
        <authorList>
            <person name="Huang Y."/>
        </authorList>
    </citation>
    <scope>NUCLEOTIDE SEQUENCE</scope>
    <source>
        <strain evidence="13">HY1793</strain>
    </source>
</reference>
<evidence type="ECO:0000256" key="4">
    <source>
        <dbReference type="ARBA" id="ARBA00004659"/>
    </source>
</evidence>
<dbReference type="NCBIfam" id="NF002636">
    <property type="entry name" value="PRK02304.1-5"/>
    <property type="match status" value="1"/>
</dbReference>
<dbReference type="InterPro" id="IPR005764">
    <property type="entry name" value="Ade_phspho_trans"/>
</dbReference>
<organism evidence="13 14">
    <name type="scientific">Ornithinimicrobium faecis</name>
    <dbReference type="NCBI Taxonomy" id="2934158"/>
    <lineage>
        <taxon>Bacteria</taxon>
        <taxon>Bacillati</taxon>
        <taxon>Actinomycetota</taxon>
        <taxon>Actinomycetes</taxon>
        <taxon>Micrococcales</taxon>
        <taxon>Ornithinimicrobiaceae</taxon>
        <taxon>Ornithinimicrobium</taxon>
    </lineage>
</organism>
<accession>A0ABY4YZ07</accession>
<dbReference type="NCBIfam" id="TIGR01090">
    <property type="entry name" value="apt"/>
    <property type="match status" value="1"/>
</dbReference>
<evidence type="ECO:0000256" key="8">
    <source>
        <dbReference type="ARBA" id="ARBA00022676"/>
    </source>
</evidence>
<dbReference type="Pfam" id="PF00156">
    <property type="entry name" value="Pribosyltran"/>
    <property type="match status" value="1"/>
</dbReference>
<dbReference type="InterPro" id="IPR050054">
    <property type="entry name" value="UPRTase/APRTase"/>
</dbReference>
<keyword evidence="14" id="KW-1185">Reference proteome</keyword>
<evidence type="ECO:0000256" key="5">
    <source>
        <dbReference type="ARBA" id="ARBA00008391"/>
    </source>
</evidence>
<evidence type="ECO:0000256" key="7">
    <source>
        <dbReference type="ARBA" id="ARBA00022490"/>
    </source>
</evidence>
<comment type="catalytic activity">
    <reaction evidence="1 11">
        <text>AMP + diphosphate = 5-phospho-alpha-D-ribose 1-diphosphate + adenine</text>
        <dbReference type="Rhea" id="RHEA:16609"/>
        <dbReference type="ChEBI" id="CHEBI:16708"/>
        <dbReference type="ChEBI" id="CHEBI:33019"/>
        <dbReference type="ChEBI" id="CHEBI:58017"/>
        <dbReference type="ChEBI" id="CHEBI:456215"/>
        <dbReference type="EC" id="2.4.2.7"/>
    </reaction>
</comment>
<evidence type="ECO:0000256" key="11">
    <source>
        <dbReference type="HAMAP-Rule" id="MF_00004"/>
    </source>
</evidence>
<comment type="similarity">
    <text evidence="5 11">Belongs to the purine/pyrimidine phosphoribosyltransferase family.</text>
</comment>
<comment type="subcellular location">
    <subcellularLocation>
        <location evidence="3 11">Cytoplasm</location>
    </subcellularLocation>
</comment>
<feature type="domain" description="Phosphoribosyltransferase" evidence="12">
    <location>
        <begin position="65"/>
        <end position="167"/>
    </location>
</feature>
<comment type="pathway">
    <text evidence="4 11">Purine metabolism; AMP biosynthesis via salvage pathway; AMP from adenine: step 1/1.</text>
</comment>
<evidence type="ECO:0000256" key="1">
    <source>
        <dbReference type="ARBA" id="ARBA00000868"/>
    </source>
</evidence>
<evidence type="ECO:0000256" key="2">
    <source>
        <dbReference type="ARBA" id="ARBA00003968"/>
    </source>
</evidence>
<dbReference type="NCBIfam" id="NF002634">
    <property type="entry name" value="PRK02304.1-3"/>
    <property type="match status" value="1"/>
</dbReference>
<evidence type="ECO:0000256" key="3">
    <source>
        <dbReference type="ARBA" id="ARBA00004496"/>
    </source>
</evidence>
<dbReference type="RefSeq" id="WP_252595570.1">
    <property type="nucleotide sequence ID" value="NZ_CP099489.1"/>
</dbReference>
<keyword evidence="7 11" id="KW-0963">Cytoplasm</keyword>
<evidence type="ECO:0000259" key="12">
    <source>
        <dbReference type="Pfam" id="PF00156"/>
    </source>
</evidence>
<evidence type="ECO:0000313" key="14">
    <source>
        <dbReference type="Proteomes" id="UP001056455"/>
    </source>
</evidence>
<dbReference type="Proteomes" id="UP001056455">
    <property type="component" value="Chromosome"/>
</dbReference>
<dbReference type="PANTHER" id="PTHR32315">
    <property type="entry name" value="ADENINE PHOSPHORIBOSYLTRANSFERASE"/>
    <property type="match status" value="1"/>
</dbReference>
<dbReference type="HAMAP" id="MF_00004">
    <property type="entry name" value="Aden_phosphoribosyltr"/>
    <property type="match status" value="1"/>
</dbReference>
<dbReference type="InterPro" id="IPR029057">
    <property type="entry name" value="PRTase-like"/>
</dbReference>